<name>A0A2I0JTI1_PUNGR</name>
<feature type="region of interest" description="Disordered" evidence="1">
    <location>
        <begin position="123"/>
        <end position="152"/>
    </location>
</feature>
<dbReference type="Proteomes" id="UP000233551">
    <property type="component" value="Unassembled WGS sequence"/>
</dbReference>
<protein>
    <submittedName>
        <fullName evidence="2">Uncharacterized protein</fullName>
    </submittedName>
</protein>
<accession>A0A2I0JTI1</accession>
<keyword evidence="3" id="KW-1185">Reference proteome</keyword>
<dbReference type="EMBL" id="PGOL01001263">
    <property type="protein sequence ID" value="PKI59608.1"/>
    <property type="molecule type" value="Genomic_DNA"/>
</dbReference>
<sequence>MANRSGGEAAILSTTIIGPRPLGREIKGWQQENGANEQILKNSWMGLLKFEGVFEYVDVPEEKKSFHQCTGIDFLRLPARNNLRGTKSKQIEKVVQTTIQKKIEIRKTLEFVPEIMSATSSGLTLRKKRGKKPIDRKEEKIEEDSKNIDSPKTDVFRQTNEEDAKEMDIPNKEEAILESRELAIPIMKELSLEEEIPKMTLILNLAPLGIQQSFIKDPTTGASRQHVQVGIYHTSKARG</sequence>
<reference evidence="2 3" key="1">
    <citation type="submission" date="2017-11" db="EMBL/GenBank/DDBJ databases">
        <title>De-novo sequencing of pomegranate (Punica granatum L.) genome.</title>
        <authorList>
            <person name="Akparov Z."/>
            <person name="Amiraslanov A."/>
            <person name="Hajiyeva S."/>
            <person name="Abbasov M."/>
            <person name="Kaur K."/>
            <person name="Hamwieh A."/>
            <person name="Solovyev V."/>
            <person name="Salamov A."/>
            <person name="Braich B."/>
            <person name="Kosarev P."/>
            <person name="Mahmoud A."/>
            <person name="Hajiyev E."/>
            <person name="Babayeva S."/>
            <person name="Izzatullayeva V."/>
            <person name="Mammadov A."/>
            <person name="Mammadov A."/>
            <person name="Sharifova S."/>
            <person name="Ojaghi J."/>
            <person name="Eynullazada K."/>
            <person name="Bayramov B."/>
            <person name="Abdulazimova A."/>
            <person name="Shahmuradov I."/>
        </authorList>
    </citation>
    <scope>NUCLEOTIDE SEQUENCE [LARGE SCALE GENOMIC DNA]</scope>
    <source>
        <strain evidence="3">cv. AG2017</strain>
        <tissue evidence="2">Leaf</tissue>
    </source>
</reference>
<gene>
    <name evidence="2" type="ORF">CRG98_020017</name>
</gene>
<organism evidence="2 3">
    <name type="scientific">Punica granatum</name>
    <name type="common">Pomegranate</name>
    <dbReference type="NCBI Taxonomy" id="22663"/>
    <lineage>
        <taxon>Eukaryota</taxon>
        <taxon>Viridiplantae</taxon>
        <taxon>Streptophyta</taxon>
        <taxon>Embryophyta</taxon>
        <taxon>Tracheophyta</taxon>
        <taxon>Spermatophyta</taxon>
        <taxon>Magnoliopsida</taxon>
        <taxon>eudicotyledons</taxon>
        <taxon>Gunneridae</taxon>
        <taxon>Pentapetalae</taxon>
        <taxon>rosids</taxon>
        <taxon>malvids</taxon>
        <taxon>Myrtales</taxon>
        <taxon>Lythraceae</taxon>
        <taxon>Punica</taxon>
    </lineage>
</organism>
<dbReference type="AlphaFoldDB" id="A0A2I0JTI1"/>
<evidence type="ECO:0000313" key="3">
    <source>
        <dbReference type="Proteomes" id="UP000233551"/>
    </source>
</evidence>
<feature type="compositionally biased region" description="Basic and acidic residues" evidence="1">
    <location>
        <begin position="132"/>
        <end position="152"/>
    </location>
</feature>
<proteinExistence type="predicted"/>
<comment type="caution">
    <text evidence="2">The sequence shown here is derived from an EMBL/GenBank/DDBJ whole genome shotgun (WGS) entry which is preliminary data.</text>
</comment>
<evidence type="ECO:0000256" key="1">
    <source>
        <dbReference type="SAM" id="MobiDB-lite"/>
    </source>
</evidence>
<evidence type="ECO:0000313" key="2">
    <source>
        <dbReference type="EMBL" id="PKI59608.1"/>
    </source>
</evidence>